<gene>
    <name evidence="1" type="ORF">JQU52_01010</name>
</gene>
<dbReference type="Pfam" id="PF02413">
    <property type="entry name" value="Caudo_TAP"/>
    <property type="match status" value="1"/>
</dbReference>
<keyword evidence="2" id="KW-1185">Reference proteome</keyword>
<reference evidence="1" key="1">
    <citation type="submission" date="2021-02" db="EMBL/GenBank/DDBJ databases">
        <title>Neisseriaceae sp. 26B isolated from the cloaca of a Common Toad-headed Turtle (Mesoclemmys nasuta).</title>
        <authorList>
            <person name="Spergser J."/>
            <person name="Busse H.-J."/>
        </authorList>
    </citation>
    <scope>NUCLEOTIDE SEQUENCE</scope>
    <source>
        <strain evidence="1">26B</strain>
    </source>
</reference>
<dbReference type="RefSeq" id="WP_230339353.1">
    <property type="nucleotide sequence ID" value="NZ_CP069798.1"/>
</dbReference>
<dbReference type="EMBL" id="CP069798">
    <property type="protein sequence ID" value="QRQ82058.1"/>
    <property type="molecule type" value="Genomic_DNA"/>
</dbReference>
<dbReference type="KEGG" id="ptes:JQU52_01010"/>
<dbReference type="AlphaFoldDB" id="A0A892ZHY7"/>
<dbReference type="InterPro" id="IPR003458">
    <property type="entry name" value="Phage_T4_Gp38_tail_assem"/>
</dbReference>
<evidence type="ECO:0008006" key="3">
    <source>
        <dbReference type="Google" id="ProtNLM"/>
    </source>
</evidence>
<organism evidence="1 2">
    <name type="scientific">Paralysiella testudinis</name>
    <dbReference type="NCBI Taxonomy" id="2809020"/>
    <lineage>
        <taxon>Bacteria</taxon>
        <taxon>Pseudomonadati</taxon>
        <taxon>Pseudomonadota</taxon>
        <taxon>Betaproteobacteria</taxon>
        <taxon>Neisseriales</taxon>
        <taxon>Neisseriaceae</taxon>
        <taxon>Paralysiella</taxon>
    </lineage>
</organism>
<proteinExistence type="predicted"/>
<sequence>MSLNTKPLPPLTKQVCQLDANGYYLYTTDADLDLAASDGSYILPGGCIDADPPEDRPGHAARWQDGAWQYLPDHRGQVFYSTATGQPHTINAVGALPDGITDTPPPDKYHSWDAKAKAWTLTKSARAQQLADAKAAKYAAINNAAQAHISRAAELDKVPEFELATWAQQAAEAEAWAVNNTAATPMLSQIALARGADLDDLRTKALKKARAYSALAAHVAGQRQAYVDALNAAADLAAVDEIKINYSAPGA</sequence>
<dbReference type="Proteomes" id="UP000653156">
    <property type="component" value="Chromosome"/>
</dbReference>
<name>A0A892ZHY7_9NEIS</name>
<accession>A0A892ZHY7</accession>
<protein>
    <recommendedName>
        <fullName evidence="3">Tail fiber assembly protein</fullName>
    </recommendedName>
</protein>
<evidence type="ECO:0000313" key="1">
    <source>
        <dbReference type="EMBL" id="QRQ82058.1"/>
    </source>
</evidence>
<evidence type="ECO:0000313" key="2">
    <source>
        <dbReference type="Proteomes" id="UP000653156"/>
    </source>
</evidence>